<evidence type="ECO:0000256" key="7">
    <source>
        <dbReference type="ARBA" id="ARBA00022553"/>
    </source>
</evidence>
<dbReference type="PROSITE" id="PS50110">
    <property type="entry name" value="RESPONSE_REGULATORY"/>
    <property type="match status" value="1"/>
</dbReference>
<dbReference type="SMART" id="SM00387">
    <property type="entry name" value="HATPase_c"/>
    <property type="match status" value="1"/>
</dbReference>
<evidence type="ECO:0000256" key="14">
    <source>
        <dbReference type="ARBA" id="ARBA00023136"/>
    </source>
</evidence>
<accession>F0STZ6</accession>
<protein>
    <recommendedName>
        <fullName evidence="16">Circadian input-output histidine kinase CikA</fullName>
        <ecNumber evidence="4">2.7.13.3</ecNumber>
    </recommendedName>
    <alternativeName>
        <fullName evidence="5">Stage 0 sporulation protein A homolog</fullName>
    </alternativeName>
</protein>
<feature type="coiled-coil region" evidence="19">
    <location>
        <begin position="287"/>
        <end position="321"/>
    </location>
</feature>
<evidence type="ECO:0000256" key="8">
    <source>
        <dbReference type="ARBA" id="ARBA00022692"/>
    </source>
</evidence>
<feature type="domain" description="Response regulatory" evidence="22">
    <location>
        <begin position="566"/>
        <end position="682"/>
    </location>
</feature>
<organism evidence="24 25">
    <name type="scientific">Syntrophobotulus glycolicus (strain DSM 8271 / FlGlyR)</name>
    <dbReference type="NCBI Taxonomy" id="645991"/>
    <lineage>
        <taxon>Bacteria</taxon>
        <taxon>Bacillati</taxon>
        <taxon>Bacillota</taxon>
        <taxon>Clostridia</taxon>
        <taxon>Eubacteriales</taxon>
        <taxon>Desulfitobacteriaceae</taxon>
        <taxon>Syntrophobotulus</taxon>
    </lineage>
</organism>
<evidence type="ECO:0000256" key="16">
    <source>
        <dbReference type="ARBA" id="ARBA00074306"/>
    </source>
</evidence>
<dbReference type="SUPFAM" id="SSF47384">
    <property type="entry name" value="Homodimeric domain of signal transducing histidine kinase"/>
    <property type="match status" value="1"/>
</dbReference>
<dbReference type="SMART" id="SM00448">
    <property type="entry name" value="REC"/>
    <property type="match status" value="1"/>
</dbReference>
<proteinExistence type="inferred from homology"/>
<dbReference type="Pfam" id="PF00512">
    <property type="entry name" value="HisKA"/>
    <property type="match status" value="1"/>
</dbReference>
<dbReference type="AlphaFoldDB" id="F0STZ6"/>
<comment type="similarity">
    <text evidence="3">In the N-terminal section; belongs to the phytochrome family.</text>
</comment>
<dbReference type="Pfam" id="PF02518">
    <property type="entry name" value="HATPase_c"/>
    <property type="match status" value="1"/>
</dbReference>
<dbReference type="eggNOG" id="COG2198">
    <property type="taxonomic scope" value="Bacteria"/>
</dbReference>
<dbReference type="HOGENOM" id="CLU_000445_114_15_9"/>
<dbReference type="InterPro" id="IPR003594">
    <property type="entry name" value="HATPase_dom"/>
</dbReference>
<feature type="domain" description="Histidine kinase" evidence="21">
    <location>
        <begin position="321"/>
        <end position="542"/>
    </location>
</feature>
<keyword evidence="6" id="KW-1003">Cell membrane</keyword>
<dbReference type="InterPro" id="IPR005467">
    <property type="entry name" value="His_kinase_dom"/>
</dbReference>
<gene>
    <name evidence="24" type="ordered locus">Sgly_2230</name>
</gene>
<dbReference type="InterPro" id="IPR011006">
    <property type="entry name" value="CheY-like_superfamily"/>
</dbReference>
<comment type="function">
    <text evidence="15">May play the central regulatory role in sporulation. It may be an element of the effector pathway responsible for the activation of sporulation genes in response to nutritional stress. Spo0A may act in concert with spo0H (a sigma factor) to control the expression of some genes that are critical to the sporulation process.</text>
</comment>
<dbReference type="Gene3D" id="3.40.50.2300">
    <property type="match status" value="1"/>
</dbReference>
<sequence>MAGKFVIKHSTISALMLGIFFLIAILLGSSILYMNSSIHDERVAEQRRTEFKQLGINLATASDYLTDEARKYAVTKDVDHMNKYWEEINTTKTRDEVIARLGELNSPSEEMTLLAEAKRNSDALVETERHSMRLVLEADDVPEANMPIEVAAFHLNAGDQQLNPTEKLAKARNIMFDAKYAEDKESIMGPIASFQSIMNNRLEAELAVARQATTKAAILQTVLAVIIICAVAGLIRILFRQVTSPINQYTERLKVFSFRDEKFSLVPDGSLELRMLAQTFNALSNSFQEELVKRKKAEETMKAAKEEAETANKAKSEFLAQMSHEIRTPLHTIIGYQYLLENTFLEEKQTEYVRNLGLASKNLLEIINEILDFSKLEAKKMVLEAVDFDLYLLIEDLCSMLEVEIRRKKLQFNFTIKPDVPRYLKGDTTRLKQVILNLLSNGIKFTHEGSLQLFVELKEQKNRTVMLCFHVADTGIGIPQRQIEQLFEVFTQGDTSTSRKYGGSGLGLAISKKIVRLMGGDIFLKSVVGEGSTFSFTAMFELGERLPAGHKEKKTTGLWQIFCSKKLLLVEDNAVNLEMTKEILLRLGFTVEGAESGFEALKMVGENQYDAILMDIRMPEMDGYETARRVRMLDDGENIPIIALSADALEGVVAKAKQAGMNNYLTKPLDPAKMINVLRQIFNAGDQTALTEDVIEGSKQQADIDLQSGLRRIGGKRDVYRSILVQFIANHRGDGERLKEFIGARHLQEARQLAHTVKGVAANIGANSLKQAAQAVGKALRDSNWSELDHEAAVLVAALSESCAAAEQFVETLTANDAEKTETVNLGEILGRLLKLSEDGDAEAKRFFERYRHCFAKGLTDREYHRLHEKIFQYSLDEAAVELQDLIKIYGNQS</sequence>
<comment type="subcellular location">
    <subcellularLocation>
        <location evidence="2">Cell membrane</location>
        <topology evidence="2">Multi-pass membrane protein</topology>
    </subcellularLocation>
</comment>
<dbReference type="Gene3D" id="1.20.120.160">
    <property type="entry name" value="HPT domain"/>
    <property type="match status" value="1"/>
</dbReference>
<feature type="transmembrane region" description="Helical" evidence="20">
    <location>
        <begin position="12"/>
        <end position="33"/>
    </location>
</feature>
<dbReference type="Gene3D" id="1.10.287.130">
    <property type="match status" value="1"/>
</dbReference>
<keyword evidence="19" id="KW-0175">Coiled coil</keyword>
<feature type="modified residue" description="4-aspartylphosphate" evidence="18">
    <location>
        <position position="615"/>
    </location>
</feature>
<dbReference type="InterPro" id="IPR036890">
    <property type="entry name" value="HATPase_C_sf"/>
</dbReference>
<dbReference type="PANTHER" id="PTHR45339:SF1">
    <property type="entry name" value="HYBRID SIGNAL TRANSDUCTION HISTIDINE KINASE J"/>
    <property type="match status" value="1"/>
</dbReference>
<dbReference type="Proteomes" id="UP000007488">
    <property type="component" value="Chromosome"/>
</dbReference>
<dbReference type="InterPro" id="IPR008207">
    <property type="entry name" value="Sig_transdc_His_kin_Hpt_dom"/>
</dbReference>
<dbReference type="PANTHER" id="PTHR45339">
    <property type="entry name" value="HYBRID SIGNAL TRANSDUCTION HISTIDINE KINASE J"/>
    <property type="match status" value="1"/>
</dbReference>
<dbReference type="CDD" id="cd16922">
    <property type="entry name" value="HATPase_EvgS-ArcB-TorS-like"/>
    <property type="match status" value="1"/>
</dbReference>
<dbReference type="eggNOG" id="COG2972">
    <property type="taxonomic scope" value="Bacteria"/>
</dbReference>
<evidence type="ECO:0000256" key="19">
    <source>
        <dbReference type="SAM" id="Coils"/>
    </source>
</evidence>
<dbReference type="eggNOG" id="COG0784">
    <property type="taxonomic scope" value="Bacteria"/>
</dbReference>
<evidence type="ECO:0000259" key="23">
    <source>
        <dbReference type="PROSITE" id="PS50894"/>
    </source>
</evidence>
<evidence type="ECO:0000256" key="12">
    <source>
        <dbReference type="ARBA" id="ARBA00022989"/>
    </source>
</evidence>
<feature type="modified residue" description="Phosphohistidine" evidence="17">
    <location>
        <position position="755"/>
    </location>
</feature>
<keyword evidence="14 20" id="KW-0472">Membrane</keyword>
<evidence type="ECO:0000256" key="2">
    <source>
        <dbReference type="ARBA" id="ARBA00004651"/>
    </source>
</evidence>
<dbReference type="EC" id="2.7.13.3" evidence="4"/>
<dbReference type="InterPro" id="IPR001789">
    <property type="entry name" value="Sig_transdc_resp-reg_receiver"/>
</dbReference>
<keyword evidence="13" id="KW-0902">Two-component regulatory system</keyword>
<evidence type="ECO:0000259" key="22">
    <source>
        <dbReference type="PROSITE" id="PS50110"/>
    </source>
</evidence>
<feature type="domain" description="HPt" evidence="23">
    <location>
        <begin position="716"/>
        <end position="816"/>
    </location>
</feature>
<dbReference type="Gene3D" id="3.30.565.10">
    <property type="entry name" value="Histidine kinase-like ATPase, C-terminal domain"/>
    <property type="match status" value="1"/>
</dbReference>
<dbReference type="PRINTS" id="PR00344">
    <property type="entry name" value="BCTRLSENSOR"/>
</dbReference>
<evidence type="ECO:0000259" key="21">
    <source>
        <dbReference type="PROSITE" id="PS50109"/>
    </source>
</evidence>
<feature type="transmembrane region" description="Helical" evidence="20">
    <location>
        <begin position="217"/>
        <end position="239"/>
    </location>
</feature>
<keyword evidence="11" id="KW-0067">ATP-binding</keyword>
<evidence type="ECO:0000256" key="9">
    <source>
        <dbReference type="ARBA" id="ARBA00022741"/>
    </source>
</evidence>
<dbReference type="SUPFAM" id="SSF52172">
    <property type="entry name" value="CheY-like"/>
    <property type="match status" value="1"/>
</dbReference>
<keyword evidence="12 20" id="KW-1133">Transmembrane helix</keyword>
<dbReference type="eggNOG" id="COG0642">
    <property type="taxonomic scope" value="Bacteria"/>
</dbReference>
<dbReference type="SUPFAM" id="SSF47226">
    <property type="entry name" value="Histidine-containing phosphotransfer domain, HPT domain"/>
    <property type="match status" value="1"/>
</dbReference>
<dbReference type="CDD" id="cd00082">
    <property type="entry name" value="HisKA"/>
    <property type="match status" value="1"/>
</dbReference>
<dbReference type="CDD" id="cd17546">
    <property type="entry name" value="REC_hyHK_CKI1_RcsC-like"/>
    <property type="match status" value="1"/>
</dbReference>
<dbReference type="PROSITE" id="PS50109">
    <property type="entry name" value="HIS_KIN"/>
    <property type="match status" value="1"/>
</dbReference>
<dbReference type="KEGG" id="sgy:Sgly_2230"/>
<dbReference type="GO" id="GO:0000155">
    <property type="term" value="F:phosphorelay sensor kinase activity"/>
    <property type="evidence" value="ECO:0007669"/>
    <property type="project" value="InterPro"/>
</dbReference>
<evidence type="ECO:0000313" key="24">
    <source>
        <dbReference type="EMBL" id="ADY56519.1"/>
    </source>
</evidence>
<dbReference type="InterPro" id="IPR036641">
    <property type="entry name" value="HPT_dom_sf"/>
</dbReference>
<evidence type="ECO:0000256" key="18">
    <source>
        <dbReference type="PROSITE-ProRule" id="PRU00169"/>
    </source>
</evidence>
<dbReference type="RefSeq" id="WP_013625384.1">
    <property type="nucleotide sequence ID" value="NC_015172.1"/>
</dbReference>
<comment type="catalytic activity">
    <reaction evidence="1">
        <text>ATP + protein L-histidine = ADP + protein N-phospho-L-histidine.</text>
        <dbReference type="EC" id="2.7.13.3"/>
    </reaction>
</comment>
<evidence type="ECO:0000256" key="4">
    <source>
        <dbReference type="ARBA" id="ARBA00012438"/>
    </source>
</evidence>
<dbReference type="SUPFAM" id="SSF55874">
    <property type="entry name" value="ATPase domain of HSP90 chaperone/DNA topoisomerase II/histidine kinase"/>
    <property type="match status" value="1"/>
</dbReference>
<evidence type="ECO:0000256" key="15">
    <source>
        <dbReference type="ARBA" id="ARBA00024867"/>
    </source>
</evidence>
<evidence type="ECO:0000256" key="1">
    <source>
        <dbReference type="ARBA" id="ARBA00000085"/>
    </source>
</evidence>
<reference evidence="24 25" key="1">
    <citation type="journal article" date="2011" name="Stand. Genomic Sci.">
        <title>Complete genome sequence of Syntrophobotulus glycolicus type strain (FlGlyR).</title>
        <authorList>
            <person name="Han C."/>
            <person name="Mwirichia R."/>
            <person name="Chertkov O."/>
            <person name="Held B."/>
            <person name="Lapidus A."/>
            <person name="Nolan M."/>
            <person name="Lucas S."/>
            <person name="Hammon N."/>
            <person name="Deshpande S."/>
            <person name="Cheng J.F."/>
            <person name="Tapia R."/>
            <person name="Goodwin L."/>
            <person name="Pitluck S."/>
            <person name="Huntemann M."/>
            <person name="Liolios K."/>
            <person name="Ivanova N."/>
            <person name="Pagani I."/>
            <person name="Mavromatis K."/>
            <person name="Ovchinikova G."/>
            <person name="Pati A."/>
            <person name="Chen A."/>
            <person name="Palaniappan K."/>
            <person name="Land M."/>
            <person name="Hauser L."/>
            <person name="Brambilla E.M."/>
            <person name="Rohde M."/>
            <person name="Spring S."/>
            <person name="Sikorski J."/>
            <person name="Goker M."/>
            <person name="Woyke T."/>
            <person name="Bristow J."/>
            <person name="Eisen J.A."/>
            <person name="Markowitz V."/>
            <person name="Hugenholtz P."/>
            <person name="Kyrpides N.C."/>
            <person name="Klenk H.P."/>
            <person name="Detter J.C."/>
        </authorList>
    </citation>
    <scope>NUCLEOTIDE SEQUENCE [LARGE SCALE GENOMIC DNA]</scope>
    <source>
        <strain evidence="25">DSM 8271 / FlGlyR</strain>
    </source>
</reference>
<evidence type="ECO:0000256" key="20">
    <source>
        <dbReference type="SAM" id="Phobius"/>
    </source>
</evidence>
<evidence type="ECO:0000256" key="10">
    <source>
        <dbReference type="ARBA" id="ARBA00022777"/>
    </source>
</evidence>
<evidence type="ECO:0000256" key="17">
    <source>
        <dbReference type="PROSITE-ProRule" id="PRU00110"/>
    </source>
</evidence>
<evidence type="ECO:0000256" key="3">
    <source>
        <dbReference type="ARBA" id="ARBA00006402"/>
    </source>
</evidence>
<evidence type="ECO:0000256" key="11">
    <source>
        <dbReference type="ARBA" id="ARBA00022840"/>
    </source>
</evidence>
<keyword evidence="8 20" id="KW-0812">Transmembrane</keyword>
<reference evidence="25" key="2">
    <citation type="submission" date="2011-02" db="EMBL/GenBank/DDBJ databases">
        <title>The complete genome of Syntrophobotulus glycolicus DSM 8271.</title>
        <authorList>
            <person name="Lucas S."/>
            <person name="Copeland A."/>
            <person name="Lapidus A."/>
            <person name="Bruce D."/>
            <person name="Goodwin L."/>
            <person name="Pitluck S."/>
            <person name="Kyrpides N."/>
            <person name="Mavromatis K."/>
            <person name="Pagani I."/>
            <person name="Ivanova N."/>
            <person name="Mikhailova N."/>
            <person name="Chertkov O."/>
            <person name="Held B."/>
            <person name="Detter J.C."/>
            <person name="Tapia R."/>
            <person name="Han C."/>
            <person name="Land M."/>
            <person name="Hauser L."/>
            <person name="Markowitz V."/>
            <person name="Cheng J.-F."/>
            <person name="Hugenholtz P."/>
            <person name="Woyke T."/>
            <person name="Wu D."/>
            <person name="Spring S."/>
            <person name="Schroeder M."/>
            <person name="Brambilla E."/>
            <person name="Klenk H.-P."/>
            <person name="Eisen J.A."/>
        </authorList>
    </citation>
    <scope>NUCLEOTIDE SEQUENCE [LARGE SCALE GENOMIC DNA]</scope>
    <source>
        <strain evidence="25">DSM 8271 / FlGlyR</strain>
    </source>
</reference>
<evidence type="ECO:0000256" key="13">
    <source>
        <dbReference type="ARBA" id="ARBA00023012"/>
    </source>
</evidence>
<dbReference type="SMART" id="SM00388">
    <property type="entry name" value="HisKA"/>
    <property type="match status" value="1"/>
</dbReference>
<keyword evidence="25" id="KW-1185">Reference proteome</keyword>
<dbReference type="InterPro" id="IPR036097">
    <property type="entry name" value="HisK_dim/P_sf"/>
</dbReference>
<dbReference type="FunFam" id="3.30.565.10:FF:000010">
    <property type="entry name" value="Sensor histidine kinase RcsC"/>
    <property type="match status" value="1"/>
</dbReference>
<dbReference type="Pfam" id="PF01627">
    <property type="entry name" value="Hpt"/>
    <property type="match status" value="1"/>
</dbReference>
<dbReference type="GO" id="GO:0005524">
    <property type="term" value="F:ATP binding"/>
    <property type="evidence" value="ECO:0007669"/>
    <property type="project" value="UniProtKB-KW"/>
</dbReference>
<keyword evidence="10 24" id="KW-0418">Kinase</keyword>
<keyword evidence="7 18" id="KW-0597">Phosphoprotein</keyword>
<evidence type="ECO:0000313" key="25">
    <source>
        <dbReference type="Proteomes" id="UP000007488"/>
    </source>
</evidence>
<keyword evidence="10 24" id="KW-0808">Transferase</keyword>
<dbReference type="STRING" id="645991.Sgly_2230"/>
<dbReference type="InterPro" id="IPR003661">
    <property type="entry name" value="HisK_dim/P_dom"/>
</dbReference>
<keyword evidence="9" id="KW-0547">Nucleotide-binding</keyword>
<dbReference type="InterPro" id="IPR004358">
    <property type="entry name" value="Sig_transdc_His_kin-like_C"/>
</dbReference>
<dbReference type="GO" id="GO:0005886">
    <property type="term" value="C:plasma membrane"/>
    <property type="evidence" value="ECO:0007669"/>
    <property type="project" value="UniProtKB-SubCell"/>
</dbReference>
<evidence type="ECO:0000256" key="5">
    <source>
        <dbReference type="ARBA" id="ARBA00018672"/>
    </source>
</evidence>
<evidence type="ECO:0000256" key="6">
    <source>
        <dbReference type="ARBA" id="ARBA00022475"/>
    </source>
</evidence>
<name>F0STZ6_SYNGF</name>
<dbReference type="PROSITE" id="PS50894">
    <property type="entry name" value="HPT"/>
    <property type="match status" value="1"/>
</dbReference>
<dbReference type="Pfam" id="PF00072">
    <property type="entry name" value="Response_reg"/>
    <property type="match status" value="1"/>
</dbReference>
<dbReference type="EMBL" id="CP002547">
    <property type="protein sequence ID" value="ADY56519.1"/>
    <property type="molecule type" value="Genomic_DNA"/>
</dbReference>